<evidence type="ECO:0000256" key="1">
    <source>
        <dbReference type="SAM" id="MobiDB-lite"/>
    </source>
</evidence>
<feature type="region of interest" description="Disordered" evidence="1">
    <location>
        <begin position="46"/>
        <end position="84"/>
    </location>
</feature>
<organism evidence="3 4">
    <name type="scientific">Staurois parvus</name>
    <dbReference type="NCBI Taxonomy" id="386267"/>
    <lineage>
        <taxon>Eukaryota</taxon>
        <taxon>Metazoa</taxon>
        <taxon>Chordata</taxon>
        <taxon>Craniata</taxon>
        <taxon>Vertebrata</taxon>
        <taxon>Euteleostomi</taxon>
        <taxon>Amphibia</taxon>
        <taxon>Batrachia</taxon>
        <taxon>Anura</taxon>
        <taxon>Neobatrachia</taxon>
        <taxon>Ranoidea</taxon>
        <taxon>Ranidae</taxon>
        <taxon>Staurois</taxon>
    </lineage>
</organism>
<dbReference type="EMBL" id="CATNWA010017331">
    <property type="protein sequence ID" value="CAI9599646.1"/>
    <property type="molecule type" value="Genomic_DNA"/>
</dbReference>
<feature type="non-terminal residue" evidence="3">
    <location>
        <position position="129"/>
    </location>
</feature>
<feature type="domain" description="Transposase Tc1-like" evidence="2">
    <location>
        <begin position="63"/>
        <end position="129"/>
    </location>
</feature>
<gene>
    <name evidence="3" type="ORF">SPARVUS_LOCUS12647925</name>
</gene>
<evidence type="ECO:0000259" key="2">
    <source>
        <dbReference type="Pfam" id="PF01498"/>
    </source>
</evidence>
<dbReference type="InterPro" id="IPR002492">
    <property type="entry name" value="Transposase_Tc1-like"/>
</dbReference>
<evidence type="ECO:0000313" key="4">
    <source>
        <dbReference type="Proteomes" id="UP001162483"/>
    </source>
</evidence>
<dbReference type="Proteomes" id="UP001162483">
    <property type="component" value="Unassembled WGS sequence"/>
</dbReference>
<dbReference type="Pfam" id="PF01498">
    <property type="entry name" value="HTH_Tnp_Tc3_2"/>
    <property type="match status" value="1"/>
</dbReference>
<proteinExistence type="predicted"/>
<accession>A0ABN9FTC6</accession>
<protein>
    <recommendedName>
        <fullName evidence="2">Transposase Tc1-like domain-containing protein</fullName>
    </recommendedName>
</protein>
<name>A0ABN9FTC6_9NEOB</name>
<reference evidence="3" key="1">
    <citation type="submission" date="2023-05" db="EMBL/GenBank/DDBJ databases">
        <authorList>
            <person name="Stuckert A."/>
        </authorList>
    </citation>
    <scope>NUCLEOTIDE SEQUENCE</scope>
</reference>
<comment type="caution">
    <text evidence="3">The sequence shown here is derived from an EMBL/GenBank/DDBJ whole genome shotgun (WGS) entry which is preliminary data.</text>
</comment>
<keyword evidence="4" id="KW-1185">Reference proteome</keyword>
<sequence>MGRSGHCSEEQRTLIKKLIGEGKTYKEGQKMIGCSAKMMANALKWQPKPERRGRKRKTTIGMDRRIGKMGRTQPTISSRKMKEGVTFPVRTVTIRRRRCEAKLSARSPRKVPLLGKRRVLKRLQSAKEH</sequence>
<evidence type="ECO:0000313" key="3">
    <source>
        <dbReference type="EMBL" id="CAI9599646.1"/>
    </source>
</evidence>